<feature type="region of interest" description="Disordered" evidence="1">
    <location>
        <begin position="40"/>
        <end position="104"/>
    </location>
</feature>
<dbReference type="PROSITE" id="PS50003">
    <property type="entry name" value="PH_DOMAIN"/>
    <property type="match status" value="1"/>
</dbReference>
<feature type="region of interest" description="Disordered" evidence="1">
    <location>
        <begin position="660"/>
        <end position="693"/>
    </location>
</feature>
<feature type="compositionally biased region" description="Low complexity" evidence="1">
    <location>
        <begin position="1322"/>
        <end position="1331"/>
    </location>
</feature>
<feature type="compositionally biased region" description="Low complexity" evidence="1">
    <location>
        <begin position="1668"/>
        <end position="1687"/>
    </location>
</feature>
<accession>A0ABQ7KHP9</accession>
<organism evidence="3 4">
    <name type="scientific">Linnemannia gamsii</name>
    <dbReference type="NCBI Taxonomy" id="64522"/>
    <lineage>
        <taxon>Eukaryota</taxon>
        <taxon>Fungi</taxon>
        <taxon>Fungi incertae sedis</taxon>
        <taxon>Mucoromycota</taxon>
        <taxon>Mortierellomycotina</taxon>
        <taxon>Mortierellomycetes</taxon>
        <taxon>Mortierellales</taxon>
        <taxon>Mortierellaceae</taxon>
        <taxon>Linnemannia</taxon>
    </lineage>
</organism>
<feature type="region of interest" description="Disordered" evidence="1">
    <location>
        <begin position="1357"/>
        <end position="1384"/>
    </location>
</feature>
<dbReference type="InterPro" id="IPR001849">
    <property type="entry name" value="PH_domain"/>
</dbReference>
<feature type="compositionally biased region" description="Low complexity" evidence="1">
    <location>
        <begin position="1527"/>
        <end position="1538"/>
    </location>
</feature>
<feature type="region of interest" description="Disordered" evidence="1">
    <location>
        <begin position="1801"/>
        <end position="1840"/>
    </location>
</feature>
<feature type="region of interest" description="Disordered" evidence="1">
    <location>
        <begin position="564"/>
        <end position="621"/>
    </location>
</feature>
<feature type="region of interest" description="Disordered" evidence="1">
    <location>
        <begin position="1455"/>
        <end position="1540"/>
    </location>
</feature>
<reference evidence="3 4" key="1">
    <citation type="journal article" date="2020" name="Fungal Divers.">
        <title>Resolving the Mortierellaceae phylogeny through synthesis of multi-gene phylogenetics and phylogenomics.</title>
        <authorList>
            <person name="Vandepol N."/>
            <person name="Liber J."/>
            <person name="Desiro A."/>
            <person name="Na H."/>
            <person name="Kennedy M."/>
            <person name="Barry K."/>
            <person name="Grigoriev I.V."/>
            <person name="Miller A.N."/>
            <person name="O'Donnell K."/>
            <person name="Stajich J.E."/>
            <person name="Bonito G."/>
        </authorList>
    </citation>
    <scope>NUCLEOTIDE SEQUENCE [LARGE SCALE GENOMIC DNA]</scope>
    <source>
        <strain evidence="3 4">AD045</strain>
    </source>
</reference>
<evidence type="ECO:0000313" key="3">
    <source>
        <dbReference type="EMBL" id="KAG0297681.1"/>
    </source>
</evidence>
<feature type="domain" description="PH" evidence="2">
    <location>
        <begin position="299"/>
        <end position="427"/>
    </location>
</feature>
<proteinExistence type="predicted"/>
<keyword evidence="4" id="KW-1185">Reference proteome</keyword>
<dbReference type="Gene3D" id="2.30.29.30">
    <property type="entry name" value="Pleckstrin-homology domain (PH domain)/Phosphotyrosine-binding domain (PTB)"/>
    <property type="match status" value="1"/>
</dbReference>
<feature type="region of interest" description="Disordered" evidence="1">
    <location>
        <begin position="173"/>
        <end position="217"/>
    </location>
</feature>
<feature type="region of interest" description="Disordered" evidence="1">
    <location>
        <begin position="859"/>
        <end position="886"/>
    </location>
</feature>
<feature type="compositionally biased region" description="Low complexity" evidence="1">
    <location>
        <begin position="961"/>
        <end position="980"/>
    </location>
</feature>
<dbReference type="SUPFAM" id="SSF50729">
    <property type="entry name" value="PH domain-like"/>
    <property type="match status" value="1"/>
</dbReference>
<sequence>MSPPSAPSSVAETLQVDDEASILLKLEARLGQTAGLVLLESNRGQDQDPSKTPTHRSKGSNKSVANNSITNSHSERSMTQSSHSNNSNSSNNSNGSDNPSHGSLDEEDIQLKADAIITRLDLFTDSINGFGDSAARINYTRPITMHAQSSSNHQDGQSEPIKTQHLRRLLSNPSMSQDSQGTSPPERQNREGGQSRIPGWSHWRERHNSHSGKTDVNDLGDVLIDCPAEGQEYPNETVQKDCEAWKASFGLFWVAAGHWLDDSRLINSYHLQPQDVLELQRRDHYIQLPPPGSNLSYYDHYAEGVLFKLSKKNRPVSMFSNNNGKESTGVWKERWVVVQGSRLLIYHKRKDVNKKSIDLPASLNIVTRTLPQSSRQMFKFAPSTATMSTTMIALDISPDPADPKLCFRGASEHDINHWVRIFNSLNSSTAPLASPMFHGGPGSPMTAGSDMGSLSGAITGYSPERRRVQTTSTAFSNDASTVPSINPVLISNAAAAISNLHHMQSHLANTISSNGSHTHYRNLSQVNHLKGVPSLDSKDPSLLHHHPLNAAAKEDIRRRAITEPNRNRMMNPQQQRSHMKHSSKVSEPEIDTKVTGPVDVSNVSEEPFRLDSPPGRKRRPVLGTEYLDNASQVLLATSSARSSTAPVYSGYVWLYIPQATDPGDKDSGDRQPTNNADSPSGPTTGSPMSQASSYSKASGRYVKCFAAINDQGHFQWVEVKKQNDLGQEQDVKADIKSASRSSYGIQLVPPQHTESPTRRYTEGTLEGAELAPPNSAESAKKSKGLIQASMSNKLRLFFFCIKISPSALKEVLISIVPENPSPTASPPAVFLEPIPTITSASSGAAKVANKVRHRLSSSLSTLTTSAKPPLPNVKSQSHSGSISKGKNATWPTIVPLIDKDGSLLHPSVAPGSSSHRSMSHKVSSSSLKSTLTGITTVPPPNSSSWHPNKDGNGHLVQSPASAGSLDPESPSSSTSSSSNVLSLAQGLQKAVRLTRSHSGSDALVGVGHSGYIGDAFGSRSAESSPNGSSTRPKMTLSEVMAAKQTSIPDSAATLEQSKLLQQQIELHQCQQRADERCARLIAPNQQHQPLQEAVSLESSRPTSEDIRATCPFLELNRDSDDIMKSDQQPMITLKGYTETEEGWKILQWALEKFLNEPIQEHNSALPPDDTLIPSYNLPPEVQLSEKAHIFLSAKASLVEEAHLAASMAAVDAVRSPTPDITRHDSGLPTVTTPYSGGGGSGGVTIAGPAATTGSFNGPVAQIRATSVSLTRWMNLSGGGDKDKNKKGTAVHRASPSVSISLAPDPDQQAYVIGGNGESPPTSSNSNKASAAAGGGSSSGAQTKRGLSNANVLSLSVGSGNSLFRPRPRLNQQRSADELSKMVGQSKSDSAGFQVYENDQHQPYAAVEYDQTMSSYYNGAPFNDRSRGRSGSIGVGAGGGQYTTTAAMMHTTGYSTDELFRGSNNNINSNSNNGTASTKPPSKGRSYCVDKDYQDATTANDNNSLSPPSSSGSGYGVAQHSPQQGKVPESNNSTPPNSNRKTGFITAISAAAAAALSPPSSSSSSSSSPSLTCKHLQTTVMSTGDQRDGGAVGWGALHEIEERPKKVVSHCQDNGHGLATADRPPPLPARPLGEMSSRDRTSRSSQYSLQEPEFLTVKAAEGQHFSGRKNNNTTNNSSYNNKDNNSSDIHGKTGGDGLLQLTEIGYDLGLSLSELENPDGSLRTSVFLDSRPQREQQQQHVPHATTTLLSSSMPVRQGLAGEYIGIEESQRGDLYSSPPLTLSTTHPLDPTGQSLIGLRNGDDFGSRTGTGTSRGLVSLGGGSGSGGTGGEGGSLGNKKHHTVLGAGRAAVTGVFGKFRKSVG</sequence>
<dbReference type="SMART" id="SM00233">
    <property type="entry name" value="PH"/>
    <property type="match status" value="1"/>
</dbReference>
<feature type="compositionally biased region" description="Low complexity" evidence="1">
    <location>
        <begin position="678"/>
        <end position="687"/>
    </location>
</feature>
<feature type="region of interest" description="Disordered" evidence="1">
    <location>
        <begin position="1275"/>
        <end position="1344"/>
    </location>
</feature>
<evidence type="ECO:0000256" key="1">
    <source>
        <dbReference type="SAM" id="MobiDB-lite"/>
    </source>
</evidence>
<feature type="compositionally biased region" description="Gly residues" evidence="1">
    <location>
        <begin position="1817"/>
        <end position="1834"/>
    </location>
</feature>
<feature type="region of interest" description="Disordered" evidence="1">
    <location>
        <begin position="1609"/>
        <end position="1693"/>
    </location>
</feature>
<name>A0ABQ7KHP9_9FUNG</name>
<evidence type="ECO:0000313" key="4">
    <source>
        <dbReference type="Proteomes" id="UP001194696"/>
    </source>
</evidence>
<dbReference type="CDD" id="cd00821">
    <property type="entry name" value="PH"/>
    <property type="match status" value="1"/>
</dbReference>
<feature type="compositionally biased region" description="Polar residues" evidence="1">
    <location>
        <begin position="173"/>
        <end position="186"/>
    </location>
</feature>
<feature type="compositionally biased region" description="Low complexity" evidence="1">
    <location>
        <begin position="81"/>
        <end position="102"/>
    </location>
</feature>
<feature type="compositionally biased region" description="Low complexity" evidence="1">
    <location>
        <begin position="1805"/>
        <end position="1816"/>
    </location>
</feature>
<evidence type="ECO:0000259" key="2">
    <source>
        <dbReference type="PROSITE" id="PS50003"/>
    </source>
</evidence>
<feature type="compositionally biased region" description="Polar residues" evidence="1">
    <location>
        <begin position="60"/>
        <end position="80"/>
    </location>
</feature>
<feature type="compositionally biased region" description="Low complexity" evidence="1">
    <location>
        <begin position="1462"/>
        <end position="1472"/>
    </location>
</feature>
<feature type="compositionally biased region" description="Polar residues" evidence="1">
    <location>
        <begin position="873"/>
        <end position="886"/>
    </location>
</feature>
<dbReference type="EMBL" id="JAAAIM010000025">
    <property type="protein sequence ID" value="KAG0297681.1"/>
    <property type="molecule type" value="Genomic_DNA"/>
</dbReference>
<feature type="region of interest" description="Disordered" evidence="1">
    <location>
        <begin position="901"/>
        <end position="980"/>
    </location>
</feature>
<feature type="compositionally biased region" description="Basic and acidic residues" evidence="1">
    <location>
        <begin position="202"/>
        <end position="216"/>
    </location>
</feature>
<feature type="compositionally biased region" description="Low complexity" evidence="1">
    <location>
        <begin position="912"/>
        <end position="929"/>
    </location>
</feature>
<dbReference type="Proteomes" id="UP001194696">
    <property type="component" value="Unassembled WGS sequence"/>
</dbReference>
<protein>
    <recommendedName>
        <fullName evidence="2">PH domain-containing protein</fullName>
    </recommendedName>
</protein>
<comment type="caution">
    <text evidence="3">The sequence shown here is derived from an EMBL/GenBank/DDBJ whole genome shotgun (WGS) entry which is preliminary data.</text>
</comment>
<gene>
    <name evidence="3" type="ORF">BGZ96_005345</name>
</gene>
<dbReference type="InterPro" id="IPR011993">
    <property type="entry name" value="PH-like_dom_sf"/>
</dbReference>
<feature type="region of interest" description="Disordered" evidence="1">
    <location>
        <begin position="747"/>
        <end position="778"/>
    </location>
</feature>